<protein>
    <recommendedName>
        <fullName evidence="1">HAT C-terminal dimerisation domain-containing protein</fullName>
    </recommendedName>
</protein>
<feature type="domain" description="HAT C-terminal dimerisation" evidence="1">
    <location>
        <begin position="54"/>
        <end position="97"/>
    </location>
</feature>
<dbReference type="InterPro" id="IPR008906">
    <property type="entry name" value="HATC_C_dom"/>
</dbReference>
<proteinExistence type="predicted"/>
<name>A0AAU9MJT1_9ASTR</name>
<dbReference type="Proteomes" id="UP001157418">
    <property type="component" value="Unassembled WGS sequence"/>
</dbReference>
<dbReference type="AlphaFoldDB" id="A0AAU9MJT1"/>
<evidence type="ECO:0000259" key="1">
    <source>
        <dbReference type="Pfam" id="PF05699"/>
    </source>
</evidence>
<gene>
    <name evidence="2" type="ORF">LVIROSA_LOCUS12863</name>
</gene>
<dbReference type="PANTHER" id="PTHR23272:SF179">
    <property type="entry name" value="ZINC FINGER BED DOMAIN-CONTAINING PROTEIN RICESLEEPER 2-LIKE ISOFORM X1"/>
    <property type="match status" value="1"/>
</dbReference>
<evidence type="ECO:0000313" key="3">
    <source>
        <dbReference type="Proteomes" id="UP001157418"/>
    </source>
</evidence>
<accession>A0AAU9MJT1</accession>
<dbReference type="Pfam" id="PF05699">
    <property type="entry name" value="Dimer_Tnp_hAT"/>
    <property type="match status" value="1"/>
</dbReference>
<reference evidence="2 3" key="1">
    <citation type="submission" date="2022-01" db="EMBL/GenBank/DDBJ databases">
        <authorList>
            <person name="Xiong W."/>
            <person name="Schranz E."/>
        </authorList>
    </citation>
    <scope>NUCLEOTIDE SEQUENCE [LARGE SCALE GENOMIC DNA]</scope>
</reference>
<dbReference type="PANTHER" id="PTHR23272">
    <property type="entry name" value="BED FINGER-RELATED"/>
    <property type="match status" value="1"/>
</dbReference>
<dbReference type="EMBL" id="CAKMRJ010002223">
    <property type="protein sequence ID" value="CAH1425741.1"/>
    <property type="molecule type" value="Genomic_DNA"/>
</dbReference>
<dbReference type="GO" id="GO:0046983">
    <property type="term" value="F:protein dimerization activity"/>
    <property type="evidence" value="ECO:0007669"/>
    <property type="project" value="InterPro"/>
</dbReference>
<keyword evidence="3" id="KW-1185">Reference proteome</keyword>
<dbReference type="InterPro" id="IPR012337">
    <property type="entry name" value="RNaseH-like_sf"/>
</dbReference>
<sequence>MSSVEPNQPNDSNTINDTANSAVNYNKRQIKFTSPMWRHFTYEEINGTKKVVYILVIPISTIASESSFSTSGRIVGPHRSRLLPSTIEVIICTKNWLWAGCVIDGDDVHLDEDDEELEVRLFNLSFCIE</sequence>
<dbReference type="SUPFAM" id="SSF53098">
    <property type="entry name" value="Ribonuclease H-like"/>
    <property type="match status" value="1"/>
</dbReference>
<evidence type="ECO:0000313" key="2">
    <source>
        <dbReference type="EMBL" id="CAH1425741.1"/>
    </source>
</evidence>
<organism evidence="2 3">
    <name type="scientific">Lactuca virosa</name>
    <dbReference type="NCBI Taxonomy" id="75947"/>
    <lineage>
        <taxon>Eukaryota</taxon>
        <taxon>Viridiplantae</taxon>
        <taxon>Streptophyta</taxon>
        <taxon>Embryophyta</taxon>
        <taxon>Tracheophyta</taxon>
        <taxon>Spermatophyta</taxon>
        <taxon>Magnoliopsida</taxon>
        <taxon>eudicotyledons</taxon>
        <taxon>Gunneridae</taxon>
        <taxon>Pentapetalae</taxon>
        <taxon>asterids</taxon>
        <taxon>campanulids</taxon>
        <taxon>Asterales</taxon>
        <taxon>Asteraceae</taxon>
        <taxon>Cichorioideae</taxon>
        <taxon>Cichorieae</taxon>
        <taxon>Lactucinae</taxon>
        <taxon>Lactuca</taxon>
    </lineage>
</organism>
<comment type="caution">
    <text evidence="2">The sequence shown here is derived from an EMBL/GenBank/DDBJ whole genome shotgun (WGS) entry which is preliminary data.</text>
</comment>